<keyword evidence="1" id="KW-0175">Coiled coil</keyword>
<dbReference type="EMBL" id="CAKASE010000066">
    <property type="protein sequence ID" value="CAG9571054.1"/>
    <property type="molecule type" value="Genomic_DNA"/>
</dbReference>
<organism evidence="4 5">
    <name type="scientific">Danaus chrysippus</name>
    <name type="common">African queen</name>
    <dbReference type="NCBI Taxonomy" id="151541"/>
    <lineage>
        <taxon>Eukaryota</taxon>
        <taxon>Metazoa</taxon>
        <taxon>Ecdysozoa</taxon>
        <taxon>Arthropoda</taxon>
        <taxon>Hexapoda</taxon>
        <taxon>Insecta</taxon>
        <taxon>Pterygota</taxon>
        <taxon>Neoptera</taxon>
        <taxon>Endopterygota</taxon>
        <taxon>Lepidoptera</taxon>
        <taxon>Glossata</taxon>
        <taxon>Ditrysia</taxon>
        <taxon>Papilionoidea</taxon>
        <taxon>Nymphalidae</taxon>
        <taxon>Danainae</taxon>
        <taxon>Danaini</taxon>
        <taxon>Danaina</taxon>
        <taxon>Danaus</taxon>
        <taxon>Anosia</taxon>
    </lineage>
</organism>
<sequence length="1236" mass="142265">MKIQFLFLVLVLLAVFKDPVHADFYYNRLPYKPEDIAALGLKCMPGRTIIKVEAPKIIEKNTSSSEEETRRSHMNAEAKDELCQICVCSLEGKDEYCSKRPARNVNECIRMTMLNKYRETHAPYSHEKALSYRIRRDYLWHRDEIPYEPKASCKRGTSYYSNSVTANNTDIDVASDIDSLLDYSNKEICFYCVCSTDGRHAGCINRDPWFCEYYRIIRDPHAPRENYQLLFKQDRPAYFRQLSYRLRRTMDEGIDAFFDYGGDTLCCNHPDGHRRNLHEKVRTKIRLMRRKVPKENMMGGNPQGDYVDFICILVKLINILANRCTGCEKCSCNAEGEWYCETVLECPTQEDALADVGASNALDMFYNQLGEMPKPKYVVPPPPKPEEELVDTLKDLNDTGTIQAHKVEVNKVPKISRRTSMYDNFNSSDLNALHIEYNQPQDYDHHITENKIETHSGDKVTYNEDRLKKILGNQSRSDRDKVLSKIVVNELKKGSETIGDKNVPPMSNITFTPENDTLTAMTYIAGNLLNKLWNMEMESTDVSMETEALKHEKINDLLELFKEPLSMRQENFIKSALEKLSDTLTKNKHVKNVSLCETITEQSSQEEIIKSETNTTNCTTEKSTNVKGKRKTDAPSPTTEAISKLNHVIDLIKKFENVQNMLNGLQSQNKENKPPKKVTETNINTKNDSSLQLFSNLLDKITKLLVPNKNSKKILGKLKELNQFKNNKSVKSLVGDKYKIDISDKDVTAKDKVILDYLEHIENNPNCLLKKNLHKIDVKPTMNVEGNILYNLSEFLKVKSFIDLVKLIKPEILSKPEPQQKLETTTILPETITKIIENVPMDKIQRSLNATKDKLKNHLKDLMSDLIELQNVRGMNKEQAKIKISDILPCIYNMMNGDTIFNNDKANTQSALSKIKNVVDSIKMELNSDISLPTRRNNIITETPQSAIVWQRVIKNVGALQRKSRRNLGQNTEKSYEELKNIMEQVELVGNSYKNFAMLTMVPPQKQLMLLKTLEADTKLEKNALEAIMNSMQTINSLPLDKRTEINEFIDNADNNINLSVKVLKNIDKSKQKYNENPLVEVFNVDQNKRPNNEQETQNMSEMIARYKNNIKLTRDQIIKQLIIKRVEYYLKSREAIGSNLNDDVNYNIGKRILILMKTGNYNIAKELFKVFVANKRKDENLRSQNGGATIMNEQRTKGRLLLALKDPLIRFDDQVTKTHDQDQLVKQLMKFKNLS</sequence>
<comment type="caution">
    <text evidence="4">The sequence shown here is derived from an EMBL/GenBank/DDBJ whole genome shotgun (WGS) entry which is preliminary data.</text>
</comment>
<evidence type="ECO:0000313" key="4">
    <source>
        <dbReference type="EMBL" id="CAG9571054.1"/>
    </source>
</evidence>
<keyword evidence="5" id="KW-1185">Reference proteome</keyword>
<evidence type="ECO:0000256" key="1">
    <source>
        <dbReference type="SAM" id="Coils"/>
    </source>
</evidence>
<dbReference type="Proteomes" id="UP000789524">
    <property type="component" value="Unassembled WGS sequence"/>
</dbReference>
<dbReference type="AlphaFoldDB" id="A0A8J2QYM0"/>
<evidence type="ECO:0000313" key="5">
    <source>
        <dbReference type="Proteomes" id="UP000789524"/>
    </source>
</evidence>
<evidence type="ECO:0000256" key="3">
    <source>
        <dbReference type="SAM" id="SignalP"/>
    </source>
</evidence>
<feature type="coiled-coil region" evidence="1">
    <location>
        <begin position="841"/>
        <end position="872"/>
    </location>
</feature>
<name>A0A8J2QYM0_9NEOP</name>
<gene>
    <name evidence="4" type="ORF">DCHRY22_LOCUS9601</name>
</gene>
<keyword evidence="3" id="KW-0732">Signal</keyword>
<proteinExistence type="predicted"/>
<dbReference type="OrthoDB" id="2139606at2759"/>
<accession>A0A8J2QYM0</accession>
<reference evidence="4" key="1">
    <citation type="submission" date="2021-09" db="EMBL/GenBank/DDBJ databases">
        <authorList>
            <person name="Martin H S."/>
        </authorList>
    </citation>
    <scope>NUCLEOTIDE SEQUENCE</scope>
</reference>
<protein>
    <submittedName>
        <fullName evidence="4">(African queen) hypothetical protein</fullName>
    </submittedName>
</protein>
<feature type="chain" id="PRO_5035181257" evidence="3">
    <location>
        <begin position="23"/>
        <end position="1236"/>
    </location>
</feature>
<feature type="region of interest" description="Disordered" evidence="2">
    <location>
        <begin position="618"/>
        <end position="638"/>
    </location>
</feature>
<feature type="signal peptide" evidence="3">
    <location>
        <begin position="1"/>
        <end position="22"/>
    </location>
</feature>
<evidence type="ECO:0000256" key="2">
    <source>
        <dbReference type="SAM" id="MobiDB-lite"/>
    </source>
</evidence>